<name>A0AAV2QNT3_MEGNR</name>
<proteinExistence type="predicted"/>
<dbReference type="EMBL" id="CAXKWB010008519">
    <property type="protein sequence ID" value="CAL4091332.1"/>
    <property type="molecule type" value="Genomic_DNA"/>
</dbReference>
<feature type="region of interest" description="Disordered" evidence="2">
    <location>
        <begin position="1"/>
        <end position="25"/>
    </location>
</feature>
<accession>A0AAV2QNT3</accession>
<reference evidence="3 4" key="1">
    <citation type="submission" date="2024-05" db="EMBL/GenBank/DDBJ databases">
        <authorList>
            <person name="Wallberg A."/>
        </authorList>
    </citation>
    <scope>NUCLEOTIDE SEQUENCE [LARGE SCALE GENOMIC DNA]</scope>
</reference>
<protein>
    <submittedName>
        <fullName evidence="3">Uncharacterized protein</fullName>
    </submittedName>
</protein>
<feature type="region of interest" description="Disordered" evidence="2">
    <location>
        <begin position="223"/>
        <end position="243"/>
    </location>
</feature>
<sequence>MKLRPKRKGETETIPNNRRLCKRRQNQKNYVRKIPKTGAERTRIYREKRKKDENFQIEEYQKVERERMRKLRKVQKKERDYNFELRNKYRMKEKLRKRKQRAKHKEKETEKIRKLRKVQNNERDTVDLLKEYRTKERLTKRKQRAKSKAKETESMRLSRAIMNKKLEEDRRCSSTENLMKRIKSLEFKIKVFQNSNRRLNQILDSRNTRTQRVGFQSNIENMSPSTSLLESVSTAWKKKEREG</sequence>
<comment type="caution">
    <text evidence="3">The sequence shown here is derived from an EMBL/GenBank/DDBJ whole genome shotgun (WGS) entry which is preliminary data.</text>
</comment>
<keyword evidence="4" id="KW-1185">Reference proteome</keyword>
<evidence type="ECO:0000256" key="2">
    <source>
        <dbReference type="SAM" id="MobiDB-lite"/>
    </source>
</evidence>
<feature type="compositionally biased region" description="Polar residues" evidence="2">
    <location>
        <begin position="223"/>
        <end position="234"/>
    </location>
</feature>
<evidence type="ECO:0000313" key="4">
    <source>
        <dbReference type="Proteomes" id="UP001497623"/>
    </source>
</evidence>
<evidence type="ECO:0000256" key="1">
    <source>
        <dbReference type="SAM" id="Coils"/>
    </source>
</evidence>
<keyword evidence="1" id="KW-0175">Coiled coil</keyword>
<feature type="coiled-coil region" evidence="1">
    <location>
        <begin position="60"/>
        <end position="155"/>
    </location>
</feature>
<dbReference type="Proteomes" id="UP001497623">
    <property type="component" value="Unassembled WGS sequence"/>
</dbReference>
<dbReference type="AlphaFoldDB" id="A0AAV2QNT3"/>
<evidence type="ECO:0000313" key="3">
    <source>
        <dbReference type="EMBL" id="CAL4091332.1"/>
    </source>
</evidence>
<organism evidence="3 4">
    <name type="scientific">Meganyctiphanes norvegica</name>
    <name type="common">Northern krill</name>
    <name type="synonym">Thysanopoda norvegica</name>
    <dbReference type="NCBI Taxonomy" id="48144"/>
    <lineage>
        <taxon>Eukaryota</taxon>
        <taxon>Metazoa</taxon>
        <taxon>Ecdysozoa</taxon>
        <taxon>Arthropoda</taxon>
        <taxon>Crustacea</taxon>
        <taxon>Multicrustacea</taxon>
        <taxon>Malacostraca</taxon>
        <taxon>Eumalacostraca</taxon>
        <taxon>Eucarida</taxon>
        <taxon>Euphausiacea</taxon>
        <taxon>Euphausiidae</taxon>
        <taxon>Meganyctiphanes</taxon>
    </lineage>
</organism>
<gene>
    <name evidence="3" type="ORF">MNOR_LOCUS14311</name>
</gene>